<accession>A0A0D8XEL2</accession>
<dbReference type="OrthoDB" id="2789670at2759"/>
<comment type="cofactor">
    <cofactor evidence="1 9">
        <name>heme</name>
        <dbReference type="ChEBI" id="CHEBI:30413"/>
    </cofactor>
</comment>
<evidence type="ECO:0000256" key="3">
    <source>
        <dbReference type="ARBA" id="ARBA00022617"/>
    </source>
</evidence>
<dbReference type="Pfam" id="PF00067">
    <property type="entry name" value="p450"/>
    <property type="match status" value="1"/>
</dbReference>
<evidence type="ECO:0000313" key="12">
    <source>
        <dbReference type="EMBL" id="KJH42114.1"/>
    </source>
</evidence>
<feature type="binding site" description="axial binding residue" evidence="9">
    <location>
        <position position="477"/>
    </location>
    <ligand>
        <name>heme</name>
        <dbReference type="ChEBI" id="CHEBI:30413"/>
    </ligand>
    <ligandPart>
        <name>Fe</name>
        <dbReference type="ChEBI" id="CHEBI:18248"/>
    </ligandPart>
</feature>
<dbReference type="EMBL" id="KN716706">
    <property type="protein sequence ID" value="KJH42114.1"/>
    <property type="molecule type" value="Genomic_DNA"/>
</dbReference>
<evidence type="ECO:0000313" key="13">
    <source>
        <dbReference type="Proteomes" id="UP000053766"/>
    </source>
</evidence>
<proteinExistence type="inferred from homology"/>
<sequence>MIGLGEIILFFIILFYFVYESYSFLLAVILVITVFGCLLWYLFYEKHYWLRQGVPGPKPHLFTGNAKDYENGLHTLDEKWISEYGKTYGMYLMSSPELVSMDLDILRHILVKDFEHFTDRTNLLNVNPSDEKSLLAMSLVSLKGKHWSRVRNQIAPAFSTAKIKLMIPIFNECSRICINILDQYEADGVAVPIKDVITRLTFDMTLKCAFGYDFHVQHQSSSPFFEYSKKFSEFDLRSPIVTFIILFPNICAIFQILTGITMVNHAANKFFRNVFERMFDERSSITTKYNDFFQILLDVLNKEEDELEKNHIMALDRQSCGRQGISRGEIFGQAFMFVLAGSETTPAALHLVFYMLAAHEDIQRRCREEILRLCGYEKEISYELLSEMRYLDQCIAETLRMYPPVVRTSRLCTKDIIIKGIKLKRGCIFTIPIRAIHYAEEFYPNSNVFDPDRWTSCSRLQRDPLTYLPFGHGPRNCIGMRVAQMQMKTALAHILRRYEMVPEKILDLPLKIDSIGSMRTVEQLNIVFTRI</sequence>
<evidence type="ECO:0000256" key="5">
    <source>
        <dbReference type="ARBA" id="ARBA00023002"/>
    </source>
</evidence>
<organism evidence="12 13">
    <name type="scientific">Dictyocaulus viviparus</name>
    <name type="common">Bovine lungworm</name>
    <dbReference type="NCBI Taxonomy" id="29172"/>
    <lineage>
        <taxon>Eukaryota</taxon>
        <taxon>Metazoa</taxon>
        <taxon>Ecdysozoa</taxon>
        <taxon>Nematoda</taxon>
        <taxon>Chromadorea</taxon>
        <taxon>Rhabditida</taxon>
        <taxon>Rhabditina</taxon>
        <taxon>Rhabditomorpha</taxon>
        <taxon>Strongyloidea</taxon>
        <taxon>Metastrongylidae</taxon>
        <taxon>Dictyocaulus</taxon>
    </lineage>
</organism>
<dbReference type="GO" id="GO:0008395">
    <property type="term" value="F:steroid hydroxylase activity"/>
    <property type="evidence" value="ECO:0007669"/>
    <property type="project" value="TreeGrafter"/>
</dbReference>
<dbReference type="GO" id="GO:0016705">
    <property type="term" value="F:oxidoreductase activity, acting on paired donors, with incorporation or reduction of molecular oxygen"/>
    <property type="evidence" value="ECO:0007669"/>
    <property type="project" value="InterPro"/>
</dbReference>
<dbReference type="SUPFAM" id="SSF48264">
    <property type="entry name" value="Cytochrome P450"/>
    <property type="match status" value="1"/>
</dbReference>
<evidence type="ECO:0000256" key="10">
    <source>
        <dbReference type="RuleBase" id="RU000461"/>
    </source>
</evidence>
<dbReference type="PRINTS" id="PR00385">
    <property type="entry name" value="P450"/>
</dbReference>
<keyword evidence="13" id="KW-1185">Reference proteome</keyword>
<dbReference type="CDD" id="cd11055">
    <property type="entry name" value="CYP3A-like"/>
    <property type="match status" value="1"/>
</dbReference>
<reference evidence="12 13" key="1">
    <citation type="submission" date="2013-11" db="EMBL/GenBank/DDBJ databases">
        <title>Draft genome of the bovine lungworm Dictyocaulus viviparus.</title>
        <authorList>
            <person name="Mitreva M."/>
        </authorList>
    </citation>
    <scope>NUCLEOTIDE SEQUENCE [LARGE SCALE GENOMIC DNA]</scope>
    <source>
        <strain evidence="12 13">HannoverDv2000</strain>
    </source>
</reference>
<keyword evidence="4 9" id="KW-0479">Metal-binding</keyword>
<protein>
    <submittedName>
        <fullName evidence="12">Unspecific monooxygenase</fullName>
    </submittedName>
</protein>
<evidence type="ECO:0000256" key="7">
    <source>
        <dbReference type="ARBA" id="ARBA00023033"/>
    </source>
</evidence>
<dbReference type="InterPro" id="IPR002401">
    <property type="entry name" value="Cyt_P450_E_grp-I"/>
</dbReference>
<dbReference type="STRING" id="29172.A0A0D8XEL2"/>
<dbReference type="FunFam" id="1.10.630.10:FF:000182">
    <property type="entry name" value="Cytochrome P450 3A4"/>
    <property type="match status" value="1"/>
</dbReference>
<keyword evidence="6 9" id="KW-0408">Iron</keyword>
<evidence type="ECO:0000256" key="2">
    <source>
        <dbReference type="ARBA" id="ARBA00010617"/>
    </source>
</evidence>
<evidence type="ECO:0000256" key="8">
    <source>
        <dbReference type="ARBA" id="ARBA00043906"/>
    </source>
</evidence>
<evidence type="ECO:0000256" key="11">
    <source>
        <dbReference type="SAM" id="Phobius"/>
    </source>
</evidence>
<comment type="similarity">
    <text evidence="2 10">Belongs to the cytochrome P450 family.</text>
</comment>
<reference evidence="13" key="2">
    <citation type="journal article" date="2016" name="Sci. Rep.">
        <title>Dictyocaulus viviparus genome, variome and transcriptome elucidate lungworm biology and support future intervention.</title>
        <authorList>
            <person name="McNulty S.N."/>
            <person name="Strube C."/>
            <person name="Rosa B.A."/>
            <person name="Martin J.C."/>
            <person name="Tyagi R."/>
            <person name="Choi Y.J."/>
            <person name="Wang Q."/>
            <person name="Hallsworth Pepin K."/>
            <person name="Zhang X."/>
            <person name="Ozersky P."/>
            <person name="Wilson R.K."/>
            <person name="Sternberg P.W."/>
            <person name="Gasser R.B."/>
            <person name="Mitreva M."/>
        </authorList>
    </citation>
    <scope>NUCLEOTIDE SEQUENCE [LARGE SCALE GENOMIC DNA]</scope>
    <source>
        <strain evidence="13">HannoverDv2000</strain>
    </source>
</reference>
<feature type="transmembrane region" description="Helical" evidence="11">
    <location>
        <begin position="240"/>
        <end position="263"/>
    </location>
</feature>
<evidence type="ECO:0000256" key="4">
    <source>
        <dbReference type="ARBA" id="ARBA00022723"/>
    </source>
</evidence>
<keyword evidence="11" id="KW-0812">Transmembrane</keyword>
<dbReference type="InterPro" id="IPR017972">
    <property type="entry name" value="Cyt_P450_CS"/>
</dbReference>
<keyword evidence="11" id="KW-1133">Transmembrane helix</keyword>
<keyword evidence="5 10" id="KW-0560">Oxidoreductase</keyword>
<dbReference type="PANTHER" id="PTHR24302:SF15">
    <property type="entry name" value="FATTY-ACID PEROXYGENASE"/>
    <property type="match status" value="1"/>
</dbReference>
<gene>
    <name evidence="12" type="ORF">DICVIV_11896</name>
</gene>
<dbReference type="Proteomes" id="UP000053766">
    <property type="component" value="Unassembled WGS sequence"/>
</dbReference>
<name>A0A0D8XEL2_DICVI</name>
<evidence type="ECO:0000256" key="6">
    <source>
        <dbReference type="ARBA" id="ARBA00023004"/>
    </source>
</evidence>
<dbReference type="GO" id="GO:0020037">
    <property type="term" value="F:heme binding"/>
    <property type="evidence" value="ECO:0007669"/>
    <property type="project" value="InterPro"/>
</dbReference>
<dbReference type="AlphaFoldDB" id="A0A0D8XEL2"/>
<dbReference type="PANTHER" id="PTHR24302">
    <property type="entry name" value="CYTOCHROME P450 FAMILY 3"/>
    <property type="match status" value="1"/>
</dbReference>
<evidence type="ECO:0000256" key="1">
    <source>
        <dbReference type="ARBA" id="ARBA00001971"/>
    </source>
</evidence>
<dbReference type="PROSITE" id="PS00086">
    <property type="entry name" value="CYTOCHROME_P450"/>
    <property type="match status" value="1"/>
</dbReference>
<evidence type="ECO:0000256" key="9">
    <source>
        <dbReference type="PIRSR" id="PIRSR602401-1"/>
    </source>
</evidence>
<feature type="transmembrane region" description="Helical" evidence="11">
    <location>
        <begin position="22"/>
        <end position="43"/>
    </location>
</feature>
<dbReference type="InterPro" id="IPR036396">
    <property type="entry name" value="Cyt_P450_sf"/>
</dbReference>
<dbReference type="GO" id="GO:0005506">
    <property type="term" value="F:iron ion binding"/>
    <property type="evidence" value="ECO:0007669"/>
    <property type="project" value="InterPro"/>
</dbReference>
<dbReference type="PRINTS" id="PR00463">
    <property type="entry name" value="EP450I"/>
</dbReference>
<comment type="function">
    <text evidence="8">Cytochromes P450 are a group of heme-thiolate monooxygenases. They oxidize a variety of structurally unrelated compounds, including steroids, fatty acids, and xenobiotics.</text>
</comment>
<keyword evidence="3 9" id="KW-0349">Heme</keyword>
<dbReference type="InterPro" id="IPR001128">
    <property type="entry name" value="Cyt_P450"/>
</dbReference>
<keyword evidence="7 10" id="KW-0503">Monooxygenase</keyword>
<keyword evidence="11" id="KW-0472">Membrane</keyword>
<dbReference type="InterPro" id="IPR050705">
    <property type="entry name" value="Cytochrome_P450_3A"/>
</dbReference>
<dbReference type="Gene3D" id="1.10.630.10">
    <property type="entry name" value="Cytochrome P450"/>
    <property type="match status" value="1"/>
</dbReference>